<dbReference type="GeneID" id="93279293"/>
<dbReference type="PROSITE" id="PS51257">
    <property type="entry name" value="PROKAR_LIPOPROTEIN"/>
    <property type="match status" value="1"/>
</dbReference>
<dbReference type="RefSeq" id="WP_092367592.1">
    <property type="nucleotide sequence ID" value="NZ_CP176637.1"/>
</dbReference>
<dbReference type="GO" id="GO:0030976">
    <property type="term" value="F:thiamine pyrophosphate binding"/>
    <property type="evidence" value="ECO:0007669"/>
    <property type="project" value="TreeGrafter"/>
</dbReference>
<evidence type="ECO:0000313" key="5">
    <source>
        <dbReference type="Proteomes" id="UP000198508"/>
    </source>
</evidence>
<feature type="signal peptide" evidence="3">
    <location>
        <begin position="1"/>
        <end position="22"/>
    </location>
</feature>
<evidence type="ECO:0000256" key="3">
    <source>
        <dbReference type="SAM" id="SignalP"/>
    </source>
</evidence>
<feature type="region of interest" description="Disordered" evidence="2">
    <location>
        <begin position="25"/>
        <end position="64"/>
    </location>
</feature>
<name>A0A1I0ITL6_9FIRM</name>
<proteinExistence type="predicted"/>
<protein>
    <submittedName>
        <fullName evidence="4">Iron(III) transport system substrate-binding protein</fullName>
    </submittedName>
</protein>
<dbReference type="Proteomes" id="UP000198508">
    <property type="component" value="Unassembled WGS sequence"/>
</dbReference>
<dbReference type="SUPFAM" id="SSF53850">
    <property type="entry name" value="Periplasmic binding protein-like II"/>
    <property type="match status" value="1"/>
</dbReference>
<dbReference type="AlphaFoldDB" id="A0A1I0ITL6"/>
<feature type="chain" id="PRO_5044372594" evidence="3">
    <location>
        <begin position="23"/>
        <end position="382"/>
    </location>
</feature>
<keyword evidence="5" id="KW-1185">Reference proteome</keyword>
<accession>A0A1I0ITL6</accession>
<sequence>MRLKRFAAIGLAALMAASTAGCGGGSGSASTAAPTTGATEAPAETQAESQAETAAESAGEAAGDVDRSKELVVYSNSTSNGQDEWLLKVAGEAGFNIQIVSIDGSALSDRLVAEKNNPVCDVVFGLNAVEYERLKKEELLVKYEPEWVDEVDMSLGDADGYYYPTVVQPLLLVYNKDIITDPPKDWPDLCDPKYKDQYNLFQLQGGTAKMITASILARYPDPSGEYGVSEEGWKVIEELYTNGYYQQDGDDYIGNVIDGTVPMSELWGAGVIRYQKERGVEFGLMLPEIGEPFVVEQVGIISGTDEVELAKDFINWFGSAEIQKGWSDNVGAIPANEKALEMIDDKDIKDLMSKVKIQEVDWALVSEHVNDWVEKIQLEYLE</sequence>
<dbReference type="InterPro" id="IPR026045">
    <property type="entry name" value="Ferric-bd"/>
</dbReference>
<keyword evidence="1 3" id="KW-0732">Signal</keyword>
<dbReference type="InterPro" id="IPR006059">
    <property type="entry name" value="SBP"/>
</dbReference>
<dbReference type="GO" id="GO:0030288">
    <property type="term" value="C:outer membrane-bounded periplasmic space"/>
    <property type="evidence" value="ECO:0007669"/>
    <property type="project" value="TreeGrafter"/>
</dbReference>
<evidence type="ECO:0000256" key="2">
    <source>
        <dbReference type="SAM" id="MobiDB-lite"/>
    </source>
</evidence>
<gene>
    <name evidence="4" type="ORF">SAMN05216313_12348</name>
</gene>
<dbReference type="EMBL" id="FOIM01000023">
    <property type="protein sequence ID" value="SET99877.1"/>
    <property type="molecule type" value="Genomic_DNA"/>
</dbReference>
<dbReference type="PANTHER" id="PTHR30006:SF2">
    <property type="entry name" value="ABC TRANSPORTER SUBSTRATE-BINDING PROTEIN"/>
    <property type="match status" value="1"/>
</dbReference>
<evidence type="ECO:0000313" key="4">
    <source>
        <dbReference type="EMBL" id="SET99877.1"/>
    </source>
</evidence>
<dbReference type="GO" id="GO:0015888">
    <property type="term" value="P:thiamine transport"/>
    <property type="evidence" value="ECO:0007669"/>
    <property type="project" value="TreeGrafter"/>
</dbReference>
<dbReference type="GO" id="GO:0030975">
    <property type="term" value="F:thiamine binding"/>
    <property type="evidence" value="ECO:0007669"/>
    <property type="project" value="TreeGrafter"/>
</dbReference>
<dbReference type="PIRSF" id="PIRSF002825">
    <property type="entry name" value="CfbpA"/>
    <property type="match status" value="1"/>
</dbReference>
<organism evidence="4 5">
    <name type="scientific">Enterocloster lavalensis</name>
    <dbReference type="NCBI Taxonomy" id="460384"/>
    <lineage>
        <taxon>Bacteria</taxon>
        <taxon>Bacillati</taxon>
        <taxon>Bacillota</taxon>
        <taxon>Clostridia</taxon>
        <taxon>Lachnospirales</taxon>
        <taxon>Lachnospiraceae</taxon>
        <taxon>Enterocloster</taxon>
    </lineage>
</organism>
<reference evidence="5" key="1">
    <citation type="submission" date="2016-10" db="EMBL/GenBank/DDBJ databases">
        <authorList>
            <person name="Varghese N."/>
            <person name="Submissions S."/>
        </authorList>
    </citation>
    <scope>NUCLEOTIDE SEQUENCE [LARGE SCALE GENOMIC DNA]</scope>
    <source>
        <strain evidence="5">NLAE-zl-G277</strain>
    </source>
</reference>
<dbReference type="Gene3D" id="3.40.190.10">
    <property type="entry name" value="Periplasmic binding protein-like II"/>
    <property type="match status" value="2"/>
</dbReference>
<evidence type="ECO:0000256" key="1">
    <source>
        <dbReference type="ARBA" id="ARBA00022729"/>
    </source>
</evidence>
<dbReference type="CDD" id="cd13551">
    <property type="entry name" value="PBP2_Fbp_like_5"/>
    <property type="match status" value="1"/>
</dbReference>
<dbReference type="Pfam" id="PF13416">
    <property type="entry name" value="SBP_bac_8"/>
    <property type="match status" value="1"/>
</dbReference>
<dbReference type="STRING" id="460384.SAMN05216313_12348"/>
<feature type="compositionally biased region" description="Low complexity" evidence="2">
    <location>
        <begin position="28"/>
        <end position="62"/>
    </location>
</feature>
<dbReference type="PANTHER" id="PTHR30006">
    <property type="entry name" value="THIAMINE-BINDING PERIPLASMIC PROTEIN-RELATED"/>
    <property type="match status" value="1"/>
</dbReference>